<dbReference type="EMBL" id="OZ034816">
    <property type="protein sequence ID" value="CAL1378542.1"/>
    <property type="molecule type" value="Genomic_DNA"/>
</dbReference>
<dbReference type="Proteomes" id="UP001497516">
    <property type="component" value="Chromosome 3"/>
</dbReference>
<protein>
    <submittedName>
        <fullName evidence="1">Uncharacterized protein</fullName>
    </submittedName>
</protein>
<gene>
    <name evidence="1" type="ORF">LTRI10_LOCUS20117</name>
</gene>
<keyword evidence="2" id="KW-1185">Reference proteome</keyword>
<dbReference type="AlphaFoldDB" id="A0AAV2DYG3"/>
<reference evidence="1 2" key="1">
    <citation type="submission" date="2024-04" db="EMBL/GenBank/DDBJ databases">
        <authorList>
            <person name="Fracassetti M."/>
        </authorList>
    </citation>
    <scope>NUCLEOTIDE SEQUENCE [LARGE SCALE GENOMIC DNA]</scope>
</reference>
<evidence type="ECO:0000313" key="2">
    <source>
        <dbReference type="Proteomes" id="UP001497516"/>
    </source>
</evidence>
<evidence type="ECO:0000313" key="1">
    <source>
        <dbReference type="EMBL" id="CAL1378542.1"/>
    </source>
</evidence>
<sequence length="72" mass="8024">MCSSLFLVVTSHPNLIWSKSTTIPSAIDKDPFEFNGPSMFPELTSSLFAGSSKLCWGMQQWVLVVYMHAPND</sequence>
<accession>A0AAV2DYG3</accession>
<name>A0AAV2DYG3_9ROSI</name>
<proteinExistence type="predicted"/>
<organism evidence="1 2">
    <name type="scientific">Linum trigynum</name>
    <dbReference type="NCBI Taxonomy" id="586398"/>
    <lineage>
        <taxon>Eukaryota</taxon>
        <taxon>Viridiplantae</taxon>
        <taxon>Streptophyta</taxon>
        <taxon>Embryophyta</taxon>
        <taxon>Tracheophyta</taxon>
        <taxon>Spermatophyta</taxon>
        <taxon>Magnoliopsida</taxon>
        <taxon>eudicotyledons</taxon>
        <taxon>Gunneridae</taxon>
        <taxon>Pentapetalae</taxon>
        <taxon>rosids</taxon>
        <taxon>fabids</taxon>
        <taxon>Malpighiales</taxon>
        <taxon>Linaceae</taxon>
        <taxon>Linum</taxon>
    </lineage>
</organism>